<dbReference type="AlphaFoldDB" id="A0A0D9WKH9"/>
<comment type="similarity">
    <text evidence="4 5">Belongs to the small heat shock protein (HSP20) family.</text>
</comment>
<dbReference type="PROSITE" id="PS01031">
    <property type="entry name" value="SHSP"/>
    <property type="match status" value="1"/>
</dbReference>
<evidence type="ECO:0000256" key="2">
    <source>
        <dbReference type="ARBA" id="ARBA00022475"/>
    </source>
</evidence>
<feature type="compositionally biased region" description="Basic and acidic residues" evidence="6">
    <location>
        <begin position="230"/>
        <end position="239"/>
    </location>
</feature>
<feature type="domain" description="SHSP" evidence="7">
    <location>
        <begin position="18"/>
        <end position="128"/>
    </location>
</feature>
<evidence type="ECO:0000313" key="9">
    <source>
        <dbReference type="Proteomes" id="UP000032180"/>
    </source>
</evidence>
<evidence type="ECO:0000313" key="8">
    <source>
        <dbReference type="EnsemblPlants" id="LPERR05G23550.1"/>
    </source>
</evidence>
<dbReference type="GO" id="GO:0034605">
    <property type="term" value="P:cellular response to heat"/>
    <property type="evidence" value="ECO:0007669"/>
    <property type="project" value="TreeGrafter"/>
</dbReference>
<sequence>MASNNKQGGGSKAGGHDHQDQEIDPKFEWLDNANNFLLRLTLTGFKKEDFRVQVDGTGKLTVRGQRSSAGAGAGNKQHNIRFHKVFQLPSNANIEDITGRFEANVLTITVPKRPASSATVQDIKQQQQHKDDEAARKKKQQLQEEEDAKKKKLQEEEEAKKKRQLQEEEEAKKKKLIQEEEEARKKKKLQEEDDEARRKKKMEEELQLGRKKKLQEEEEDESRKKKAQQQKKEEEEHYIIAKKRSGSQQEQKNVVDREESMVEKVKRRAEEERAKAAAAAEERTATALNGWRERVAEELERIGEMRWVDGAVETVRKNKEVIATAVAAFSIGFFLSQKIFCRTR</sequence>
<evidence type="ECO:0000256" key="3">
    <source>
        <dbReference type="ARBA" id="ARBA00022821"/>
    </source>
</evidence>
<protein>
    <recommendedName>
        <fullName evidence="7">SHSP domain-containing protein</fullName>
    </recommendedName>
</protein>
<keyword evidence="2" id="KW-0472">Membrane</keyword>
<dbReference type="EnsemblPlants" id="LPERR05G23550.1">
    <property type="protein sequence ID" value="LPERR05G23550.1"/>
    <property type="gene ID" value="LPERR05G23550"/>
</dbReference>
<dbReference type="eggNOG" id="KOG0710">
    <property type="taxonomic scope" value="Eukaryota"/>
</dbReference>
<feature type="compositionally biased region" description="Basic and acidic residues" evidence="6">
    <location>
        <begin position="195"/>
        <end position="208"/>
    </location>
</feature>
<dbReference type="Pfam" id="PF00011">
    <property type="entry name" value="HSP20"/>
    <property type="match status" value="1"/>
</dbReference>
<dbReference type="InterPro" id="IPR002068">
    <property type="entry name" value="A-crystallin/Hsp20_dom"/>
</dbReference>
<reference evidence="8" key="3">
    <citation type="submission" date="2015-04" db="UniProtKB">
        <authorList>
            <consortium name="EnsemblPlants"/>
        </authorList>
    </citation>
    <scope>IDENTIFICATION</scope>
</reference>
<feature type="compositionally biased region" description="Basic and acidic residues" evidence="6">
    <location>
        <begin position="14"/>
        <end position="24"/>
    </location>
</feature>
<dbReference type="CDD" id="cd06464">
    <property type="entry name" value="ACD_sHsps-like"/>
    <property type="match status" value="1"/>
</dbReference>
<dbReference type="HOGENOM" id="CLU_064389_1_0_1"/>
<evidence type="ECO:0000259" key="7">
    <source>
        <dbReference type="PROSITE" id="PS01031"/>
    </source>
</evidence>
<keyword evidence="2" id="KW-1003">Cell membrane</keyword>
<reference evidence="9" key="2">
    <citation type="submission" date="2013-12" db="EMBL/GenBank/DDBJ databases">
        <authorList>
            <person name="Yu Y."/>
            <person name="Lee S."/>
            <person name="de Baynast K."/>
            <person name="Wissotski M."/>
            <person name="Liu L."/>
            <person name="Talag J."/>
            <person name="Goicoechea J."/>
            <person name="Angelova A."/>
            <person name="Jetty R."/>
            <person name="Kudrna D."/>
            <person name="Golser W."/>
            <person name="Rivera L."/>
            <person name="Zhang J."/>
            <person name="Wing R."/>
        </authorList>
    </citation>
    <scope>NUCLEOTIDE SEQUENCE</scope>
</reference>
<dbReference type="SUPFAM" id="SSF49764">
    <property type="entry name" value="HSP20-like chaperones"/>
    <property type="match status" value="1"/>
</dbReference>
<dbReference type="Proteomes" id="UP000032180">
    <property type="component" value="Chromosome 5"/>
</dbReference>
<keyword evidence="9" id="KW-1185">Reference proteome</keyword>
<evidence type="ECO:0000256" key="5">
    <source>
        <dbReference type="RuleBase" id="RU003616"/>
    </source>
</evidence>
<evidence type="ECO:0000256" key="4">
    <source>
        <dbReference type="PROSITE-ProRule" id="PRU00285"/>
    </source>
</evidence>
<dbReference type="PANTHER" id="PTHR43670">
    <property type="entry name" value="HEAT SHOCK PROTEIN 26"/>
    <property type="match status" value="1"/>
</dbReference>
<keyword evidence="3" id="KW-0611">Plant defense</keyword>
<dbReference type="Gramene" id="LPERR05G23550.1">
    <property type="protein sequence ID" value="LPERR05G23550.1"/>
    <property type="gene ID" value="LPERR05G23550"/>
</dbReference>
<feature type="region of interest" description="Disordered" evidence="6">
    <location>
        <begin position="1"/>
        <end position="24"/>
    </location>
</feature>
<feature type="compositionally biased region" description="Basic and acidic residues" evidence="6">
    <location>
        <begin position="158"/>
        <end position="184"/>
    </location>
</feature>
<dbReference type="InterPro" id="IPR008978">
    <property type="entry name" value="HSP20-like_chaperone"/>
</dbReference>
<organism evidence="8 9">
    <name type="scientific">Leersia perrieri</name>
    <dbReference type="NCBI Taxonomy" id="77586"/>
    <lineage>
        <taxon>Eukaryota</taxon>
        <taxon>Viridiplantae</taxon>
        <taxon>Streptophyta</taxon>
        <taxon>Embryophyta</taxon>
        <taxon>Tracheophyta</taxon>
        <taxon>Spermatophyta</taxon>
        <taxon>Magnoliopsida</taxon>
        <taxon>Liliopsida</taxon>
        <taxon>Poales</taxon>
        <taxon>Poaceae</taxon>
        <taxon>BOP clade</taxon>
        <taxon>Oryzoideae</taxon>
        <taxon>Oryzeae</taxon>
        <taxon>Oryzinae</taxon>
        <taxon>Leersia</taxon>
    </lineage>
</organism>
<accession>A0A0D9WKH9</accession>
<name>A0A0D9WKH9_9ORYZ</name>
<feature type="region of interest" description="Disordered" evidence="6">
    <location>
        <begin position="114"/>
        <end position="258"/>
    </location>
</feature>
<dbReference type="GO" id="GO:0005886">
    <property type="term" value="C:plasma membrane"/>
    <property type="evidence" value="ECO:0007669"/>
    <property type="project" value="UniProtKB-SubCell"/>
</dbReference>
<dbReference type="PANTHER" id="PTHR43670:SF114">
    <property type="entry name" value="OS05G0592000 PROTEIN"/>
    <property type="match status" value="1"/>
</dbReference>
<dbReference type="Gene3D" id="2.60.40.790">
    <property type="match status" value="1"/>
</dbReference>
<comment type="subcellular location">
    <subcellularLocation>
        <location evidence="1">Cell membrane</location>
        <topology evidence="1">Single-pass membrane protein</topology>
    </subcellularLocation>
</comment>
<dbReference type="GO" id="GO:0006952">
    <property type="term" value="P:defense response"/>
    <property type="evidence" value="ECO:0007669"/>
    <property type="project" value="UniProtKB-KW"/>
</dbReference>
<dbReference type="STRING" id="77586.A0A0D9WKH9"/>
<proteinExistence type="inferred from homology"/>
<reference evidence="8 9" key="1">
    <citation type="submission" date="2012-08" db="EMBL/GenBank/DDBJ databases">
        <title>Oryza genome evolution.</title>
        <authorList>
            <person name="Wing R.A."/>
        </authorList>
    </citation>
    <scope>NUCLEOTIDE SEQUENCE</scope>
</reference>
<evidence type="ECO:0000256" key="6">
    <source>
        <dbReference type="SAM" id="MobiDB-lite"/>
    </source>
</evidence>
<evidence type="ECO:0000256" key="1">
    <source>
        <dbReference type="ARBA" id="ARBA00004162"/>
    </source>
</evidence>